<dbReference type="KEGG" id="rfs:C1I64_05780"/>
<name>A0A3Q9URL5_9MICO</name>
<evidence type="ECO:0000313" key="1">
    <source>
        <dbReference type="EMBL" id="AZZ51602.1"/>
    </source>
</evidence>
<dbReference type="Proteomes" id="UP000285317">
    <property type="component" value="Chromosome"/>
</dbReference>
<dbReference type="AlphaFoldDB" id="A0A3Q9URL5"/>
<dbReference type="EMBL" id="CP028137">
    <property type="protein sequence ID" value="AZZ51602.1"/>
    <property type="molecule type" value="Genomic_DNA"/>
</dbReference>
<gene>
    <name evidence="1" type="ORF">C1I64_05780</name>
</gene>
<protein>
    <submittedName>
        <fullName evidence="1">Uncharacterized protein</fullName>
    </submittedName>
</protein>
<reference evidence="1 2" key="1">
    <citation type="submission" date="2018-03" db="EMBL/GenBank/DDBJ databases">
        <title>Bacteriophage NCPPB3778 and a type I-E CRISPR drive the evolution of the US Biological Select Agent, Rathayibacter toxicus.</title>
        <authorList>
            <person name="Davis E.W.II."/>
            <person name="Tabima J.F."/>
            <person name="Weisberg A.J."/>
            <person name="Dantas Lopes L."/>
            <person name="Wiseman M.S."/>
            <person name="Wiseman M.S."/>
            <person name="Pupko T."/>
            <person name="Belcher M.S."/>
            <person name="Sechler A.J."/>
            <person name="Tancos M.A."/>
            <person name="Schroeder B.K."/>
            <person name="Murray T.D."/>
            <person name="Luster D.G."/>
            <person name="Schneider W.L."/>
            <person name="Rogers E."/>
            <person name="Andreote F.D."/>
            <person name="Grunwald N.J."/>
            <person name="Putnam M.L."/>
            <person name="Chang J.H."/>
        </authorList>
    </citation>
    <scope>NUCLEOTIDE SEQUENCE [LARGE SCALE GENOMIC DNA]</scope>
    <source>
        <strain evidence="1 2">DSM 15932</strain>
    </source>
</reference>
<sequence length="158" mass="17313">MTVQADEGEALLRALCTTSELDEDGEVVAVGDRIRRLAVPHRGGFFGGDLDETPWMLDRYGDATGAADTVWIEGVVTSVAAIRTRMTRRDDGVWTVRPGSAALEPLRSTADTRRPVPEIDWGPHSEPDAEGHAYAMGFARRSEGDEELSGWLFTVRRA</sequence>
<accession>A0A3Q9URL5</accession>
<proteinExistence type="predicted"/>
<dbReference type="RefSeq" id="WP_127886507.1">
    <property type="nucleotide sequence ID" value="NZ_CP028137.1"/>
</dbReference>
<evidence type="ECO:0000313" key="2">
    <source>
        <dbReference type="Proteomes" id="UP000285317"/>
    </source>
</evidence>
<organism evidence="1 2">
    <name type="scientific">Rathayibacter festucae DSM 15932</name>
    <dbReference type="NCBI Taxonomy" id="1328866"/>
    <lineage>
        <taxon>Bacteria</taxon>
        <taxon>Bacillati</taxon>
        <taxon>Actinomycetota</taxon>
        <taxon>Actinomycetes</taxon>
        <taxon>Micrococcales</taxon>
        <taxon>Microbacteriaceae</taxon>
        <taxon>Rathayibacter</taxon>
    </lineage>
</organism>